<feature type="domain" description="HNH nuclease" evidence="1">
    <location>
        <begin position="17"/>
        <end position="77"/>
    </location>
</feature>
<dbReference type="AlphaFoldDB" id="E6MGY6"/>
<evidence type="ECO:0000313" key="3">
    <source>
        <dbReference type="Proteomes" id="UP000004754"/>
    </source>
</evidence>
<dbReference type="Pfam" id="PF01844">
    <property type="entry name" value="HNH"/>
    <property type="match status" value="1"/>
</dbReference>
<dbReference type="HOGENOM" id="CLU_108879_5_1_9"/>
<dbReference type="Gene3D" id="1.10.30.50">
    <property type="match status" value="1"/>
</dbReference>
<dbReference type="GO" id="GO:0003676">
    <property type="term" value="F:nucleic acid binding"/>
    <property type="evidence" value="ECO:0007669"/>
    <property type="project" value="InterPro"/>
</dbReference>
<dbReference type="SMART" id="SM00507">
    <property type="entry name" value="HNHc"/>
    <property type="match status" value="1"/>
</dbReference>
<dbReference type="InterPro" id="IPR002711">
    <property type="entry name" value="HNH"/>
</dbReference>
<dbReference type="CDD" id="cd00085">
    <property type="entry name" value="HNHc"/>
    <property type="match status" value="1"/>
</dbReference>
<dbReference type="STRING" id="887929.HMP0721_1270"/>
<accession>E6MGY6</accession>
<comment type="caution">
    <text evidence="2">The sequence shown here is derived from an EMBL/GenBank/DDBJ whole genome shotgun (WGS) entry which is preliminary data.</text>
</comment>
<name>E6MGY6_9FIRM</name>
<dbReference type="Proteomes" id="UP000004754">
    <property type="component" value="Unassembled WGS sequence"/>
</dbReference>
<dbReference type="RefSeq" id="WP_006598693.1">
    <property type="nucleotide sequence ID" value="NZ_GL622359.1"/>
</dbReference>
<dbReference type="GO" id="GO:0008270">
    <property type="term" value="F:zinc ion binding"/>
    <property type="evidence" value="ECO:0007669"/>
    <property type="project" value="InterPro"/>
</dbReference>
<evidence type="ECO:0000259" key="1">
    <source>
        <dbReference type="SMART" id="SM00507"/>
    </source>
</evidence>
<dbReference type="eggNOG" id="COG1403">
    <property type="taxonomic scope" value="Bacteria"/>
</dbReference>
<keyword evidence="2" id="KW-0378">Hydrolase</keyword>
<dbReference type="EMBL" id="AEQN01000016">
    <property type="protein sequence ID" value="EFV01876.1"/>
    <property type="molecule type" value="Genomic_DNA"/>
</dbReference>
<dbReference type="InterPro" id="IPR003615">
    <property type="entry name" value="HNH_nuc"/>
</dbReference>
<dbReference type="OrthoDB" id="9779761at2"/>
<gene>
    <name evidence="2" type="ORF">HMP0721_1270</name>
</gene>
<proteinExistence type="predicted"/>
<organism evidence="2 3">
    <name type="scientific">Pseudoramibacter alactolyticus ATCC 23263</name>
    <dbReference type="NCBI Taxonomy" id="887929"/>
    <lineage>
        <taxon>Bacteria</taxon>
        <taxon>Bacillati</taxon>
        <taxon>Bacillota</taxon>
        <taxon>Clostridia</taxon>
        <taxon>Eubacteriales</taxon>
        <taxon>Eubacteriaceae</taxon>
        <taxon>Pseudoramibacter</taxon>
    </lineage>
</organism>
<dbReference type="GO" id="GO:0004519">
    <property type="term" value="F:endonuclease activity"/>
    <property type="evidence" value="ECO:0007669"/>
    <property type="project" value="UniProtKB-KW"/>
</dbReference>
<keyword evidence="2" id="KW-0255">Endonuclease</keyword>
<evidence type="ECO:0000313" key="2">
    <source>
        <dbReference type="EMBL" id="EFV01876.1"/>
    </source>
</evidence>
<protein>
    <submittedName>
        <fullName evidence="2">HNH endonuclease domain protein</fullName>
    </submittedName>
</protein>
<sequence length="105" mass="12257">MAKPFAKRFYASKAWKQTRQAYKQSVGGLCERCLSKGIITPGEIVHHKTPLTLEGIQDPSICLGWDNLELVCRDCHATIHKDLDSYRRKNKKRYWIDQYGRVHPR</sequence>
<keyword evidence="3" id="KW-1185">Reference proteome</keyword>
<reference evidence="2 3" key="1">
    <citation type="submission" date="2010-12" db="EMBL/GenBank/DDBJ databases">
        <authorList>
            <person name="Muzny D."/>
            <person name="Qin X."/>
            <person name="Deng J."/>
            <person name="Jiang H."/>
            <person name="Liu Y."/>
            <person name="Qu J."/>
            <person name="Song X.-Z."/>
            <person name="Zhang L."/>
            <person name="Thornton R."/>
            <person name="Coyle M."/>
            <person name="Francisco L."/>
            <person name="Jackson L."/>
            <person name="Javaid M."/>
            <person name="Korchina V."/>
            <person name="Kovar C."/>
            <person name="Mata R."/>
            <person name="Mathew T."/>
            <person name="Ngo R."/>
            <person name="Nguyen L."/>
            <person name="Nguyen N."/>
            <person name="Okwuonu G."/>
            <person name="Ongeri F."/>
            <person name="Pham C."/>
            <person name="Simmons D."/>
            <person name="Wilczek-Boney K."/>
            <person name="Hale W."/>
            <person name="Jakkamsetti A."/>
            <person name="Pham P."/>
            <person name="Ruth R."/>
            <person name="San Lucas F."/>
            <person name="Warren J."/>
            <person name="Zhang J."/>
            <person name="Zhao Z."/>
            <person name="Zhou C."/>
            <person name="Zhu D."/>
            <person name="Lee S."/>
            <person name="Bess C."/>
            <person name="Blankenburg K."/>
            <person name="Forbes L."/>
            <person name="Fu Q."/>
            <person name="Gubbala S."/>
            <person name="Hirani K."/>
            <person name="Jayaseelan J.C."/>
            <person name="Lara F."/>
            <person name="Munidasa M."/>
            <person name="Palculict T."/>
            <person name="Patil S."/>
            <person name="Pu L.-L."/>
            <person name="Saada N."/>
            <person name="Tang L."/>
            <person name="Weissenberger G."/>
            <person name="Zhu Y."/>
            <person name="Hemphill L."/>
            <person name="Shang Y."/>
            <person name="Youmans B."/>
            <person name="Ayvaz T."/>
            <person name="Ross M."/>
            <person name="Santibanez J."/>
            <person name="Aqrawi P."/>
            <person name="Gross S."/>
            <person name="Joshi V."/>
            <person name="Fowler G."/>
            <person name="Nazareth L."/>
            <person name="Reid J."/>
            <person name="Worley K."/>
            <person name="Petrosino J."/>
            <person name="Highlander S."/>
            <person name="Gibbs R."/>
        </authorList>
    </citation>
    <scope>NUCLEOTIDE SEQUENCE [LARGE SCALE GENOMIC DNA]</scope>
    <source>
        <strain evidence="2 3">ATCC 23263</strain>
    </source>
</reference>
<keyword evidence="2" id="KW-0540">Nuclease</keyword>